<evidence type="ECO:0000256" key="3">
    <source>
        <dbReference type="ARBA" id="ARBA00022777"/>
    </source>
</evidence>
<comment type="catalytic activity">
    <reaction evidence="5">
        <text>GTP + AMP = GDP + ADP</text>
        <dbReference type="Rhea" id="RHEA:29863"/>
        <dbReference type="ChEBI" id="CHEBI:37565"/>
        <dbReference type="ChEBI" id="CHEBI:58189"/>
        <dbReference type="ChEBI" id="CHEBI:456215"/>
        <dbReference type="ChEBI" id="CHEBI:456216"/>
    </reaction>
</comment>
<reference evidence="8 9" key="1">
    <citation type="submission" date="2018-10" db="EMBL/GenBank/DDBJ databases">
        <authorList>
            <person name="Ekblom R."/>
            <person name="Jareborg N."/>
        </authorList>
    </citation>
    <scope>NUCLEOTIDE SEQUENCE [LARGE SCALE GENOMIC DNA]</scope>
    <source>
        <tissue evidence="8">Muscle</tissue>
    </source>
</reference>
<evidence type="ECO:0000313" key="8">
    <source>
        <dbReference type="EMBL" id="VCX37780.1"/>
    </source>
</evidence>
<keyword evidence="1 6" id="KW-0808">Transferase</keyword>
<evidence type="ECO:0000256" key="6">
    <source>
        <dbReference type="RuleBase" id="RU003330"/>
    </source>
</evidence>
<name>A0A9X9M6I8_GULGU</name>
<dbReference type="SUPFAM" id="SSF52540">
    <property type="entry name" value="P-loop containing nucleoside triphosphate hydrolases"/>
    <property type="match status" value="1"/>
</dbReference>
<dbReference type="GO" id="GO:0005524">
    <property type="term" value="F:ATP binding"/>
    <property type="evidence" value="ECO:0007669"/>
    <property type="project" value="InterPro"/>
</dbReference>
<dbReference type="PANTHER" id="PTHR23359">
    <property type="entry name" value="NUCLEOTIDE KINASE"/>
    <property type="match status" value="1"/>
</dbReference>
<sequence>MGAPGRLLHAVLTGALGSGKRTLASRIVKQVPLQKFSSGDLLQDNLLRDTEFGVLAKIFMDQGRLIPDDIMTRLTLQELKSSPRGSWLLSGFPRTLRQAEALDRVYHIHLAMNLDVPIEVIRQRLSARWIHPSSGRVYNLEFNPPRAVGVDDLTGKPLVQREDDRPETLAKRLEAYEDQTKRALDYYRG</sequence>
<dbReference type="AlphaFoldDB" id="A0A9X9M6I8"/>
<comment type="caution">
    <text evidence="8">The sequence shown here is derived from an EMBL/GenBank/DDBJ whole genome shotgun (WGS) entry which is preliminary data.</text>
</comment>
<evidence type="ECO:0000256" key="1">
    <source>
        <dbReference type="ARBA" id="ARBA00022679"/>
    </source>
</evidence>
<keyword evidence="3 6" id="KW-0418">Kinase</keyword>
<dbReference type="Pfam" id="PF00406">
    <property type="entry name" value="ADK"/>
    <property type="match status" value="1"/>
</dbReference>
<feature type="domain" description="Adenylate kinase active site lid" evidence="7">
    <location>
        <begin position="128"/>
        <end position="163"/>
    </location>
</feature>
<dbReference type="InterPro" id="IPR000850">
    <property type="entry name" value="Adenylat/UMP-CMP_kin"/>
</dbReference>
<dbReference type="InterPro" id="IPR006259">
    <property type="entry name" value="Adenyl_kin_sub"/>
</dbReference>
<gene>
    <name evidence="8" type="ORF">BN2614_LOCUS1</name>
</gene>
<proteinExistence type="inferred from homology"/>
<dbReference type="FunFam" id="3.40.50.300:FF:000106">
    <property type="entry name" value="Adenylate kinase mitochondrial"/>
    <property type="match status" value="1"/>
</dbReference>
<dbReference type="CDD" id="cd01428">
    <property type="entry name" value="ADK"/>
    <property type="match status" value="1"/>
</dbReference>
<dbReference type="Pfam" id="PF05191">
    <property type="entry name" value="ADK_lid"/>
    <property type="match status" value="1"/>
</dbReference>
<dbReference type="EMBL" id="CYRY02043410">
    <property type="protein sequence ID" value="VCX37780.1"/>
    <property type="molecule type" value="Genomic_DNA"/>
</dbReference>
<dbReference type="HAMAP" id="MF_00235">
    <property type="entry name" value="Adenylate_kinase_Adk"/>
    <property type="match status" value="1"/>
</dbReference>
<dbReference type="Gene3D" id="3.40.50.300">
    <property type="entry name" value="P-loop containing nucleotide triphosphate hydrolases"/>
    <property type="match status" value="1"/>
</dbReference>
<dbReference type="InterPro" id="IPR007862">
    <property type="entry name" value="Adenylate_kinase_lid-dom"/>
</dbReference>
<dbReference type="GO" id="GO:0004017">
    <property type="term" value="F:AMP kinase activity"/>
    <property type="evidence" value="ECO:0007669"/>
    <property type="project" value="InterPro"/>
</dbReference>
<keyword evidence="2" id="KW-0547">Nucleotide-binding</keyword>
<accession>A0A9X9M6I8</accession>
<dbReference type="PRINTS" id="PR00094">
    <property type="entry name" value="ADENYLTKNASE"/>
</dbReference>
<evidence type="ECO:0000256" key="4">
    <source>
        <dbReference type="ARBA" id="ARBA00047210"/>
    </source>
</evidence>
<dbReference type="Proteomes" id="UP000269945">
    <property type="component" value="Unassembled WGS sequence"/>
</dbReference>
<evidence type="ECO:0000313" key="9">
    <source>
        <dbReference type="Proteomes" id="UP000269945"/>
    </source>
</evidence>
<organism evidence="8 9">
    <name type="scientific">Gulo gulo</name>
    <name type="common">Wolverine</name>
    <name type="synonym">Gluton</name>
    <dbReference type="NCBI Taxonomy" id="48420"/>
    <lineage>
        <taxon>Eukaryota</taxon>
        <taxon>Metazoa</taxon>
        <taxon>Chordata</taxon>
        <taxon>Craniata</taxon>
        <taxon>Vertebrata</taxon>
        <taxon>Euteleostomi</taxon>
        <taxon>Mammalia</taxon>
        <taxon>Eutheria</taxon>
        <taxon>Laurasiatheria</taxon>
        <taxon>Carnivora</taxon>
        <taxon>Caniformia</taxon>
        <taxon>Musteloidea</taxon>
        <taxon>Mustelidae</taxon>
        <taxon>Guloninae</taxon>
        <taxon>Gulo</taxon>
    </lineage>
</organism>
<keyword evidence="9" id="KW-1185">Reference proteome</keyword>
<evidence type="ECO:0000256" key="5">
    <source>
        <dbReference type="ARBA" id="ARBA00048191"/>
    </source>
</evidence>
<comment type="similarity">
    <text evidence="6">Belongs to the adenylate kinase family.</text>
</comment>
<evidence type="ECO:0000256" key="2">
    <source>
        <dbReference type="ARBA" id="ARBA00022741"/>
    </source>
</evidence>
<protein>
    <recommendedName>
        <fullName evidence="4">Adenylate kinase 3</fullName>
    </recommendedName>
</protein>
<dbReference type="NCBIfam" id="TIGR01351">
    <property type="entry name" value="adk"/>
    <property type="match status" value="1"/>
</dbReference>
<dbReference type="InterPro" id="IPR027417">
    <property type="entry name" value="P-loop_NTPase"/>
</dbReference>
<evidence type="ECO:0000259" key="7">
    <source>
        <dbReference type="Pfam" id="PF05191"/>
    </source>
</evidence>